<name>A0AAD6HXK1_9EURO</name>
<reference evidence="1" key="2">
    <citation type="submission" date="2023-01" db="EMBL/GenBank/DDBJ databases">
        <authorList>
            <person name="Petersen C."/>
        </authorList>
    </citation>
    <scope>NUCLEOTIDE SEQUENCE</scope>
    <source>
        <strain evidence="1">IBT 17514</strain>
    </source>
</reference>
<evidence type="ECO:0000313" key="1">
    <source>
        <dbReference type="EMBL" id="KAJ5741037.1"/>
    </source>
</evidence>
<dbReference type="Proteomes" id="UP001215712">
    <property type="component" value="Unassembled WGS sequence"/>
</dbReference>
<organism evidence="1 2">
    <name type="scientific">Penicillium malachiteum</name>
    <dbReference type="NCBI Taxonomy" id="1324776"/>
    <lineage>
        <taxon>Eukaryota</taxon>
        <taxon>Fungi</taxon>
        <taxon>Dikarya</taxon>
        <taxon>Ascomycota</taxon>
        <taxon>Pezizomycotina</taxon>
        <taxon>Eurotiomycetes</taxon>
        <taxon>Eurotiomycetidae</taxon>
        <taxon>Eurotiales</taxon>
        <taxon>Aspergillaceae</taxon>
        <taxon>Penicillium</taxon>
    </lineage>
</organism>
<dbReference type="SUPFAM" id="SSF56112">
    <property type="entry name" value="Protein kinase-like (PK-like)"/>
    <property type="match status" value="1"/>
</dbReference>
<dbReference type="EMBL" id="JAQJAN010000001">
    <property type="protein sequence ID" value="KAJ5741037.1"/>
    <property type="molecule type" value="Genomic_DNA"/>
</dbReference>
<proteinExistence type="predicted"/>
<protein>
    <submittedName>
        <fullName evidence="1">Protein kinase domain protein</fullName>
    </submittedName>
</protein>
<comment type="caution">
    <text evidence="1">The sequence shown here is derived from an EMBL/GenBank/DDBJ whole genome shotgun (WGS) entry which is preliminary data.</text>
</comment>
<accession>A0AAD6HXK1</accession>
<gene>
    <name evidence="1" type="ORF">N7493_000909</name>
</gene>
<reference evidence="1" key="1">
    <citation type="journal article" date="2023" name="IMA Fungus">
        <title>Comparative genomic study of the Penicillium genus elucidates a diverse pangenome and 15 lateral gene transfer events.</title>
        <authorList>
            <person name="Petersen C."/>
            <person name="Sorensen T."/>
            <person name="Nielsen M.R."/>
            <person name="Sondergaard T.E."/>
            <person name="Sorensen J.L."/>
            <person name="Fitzpatrick D.A."/>
            <person name="Frisvad J.C."/>
            <person name="Nielsen K.L."/>
        </authorList>
    </citation>
    <scope>NUCLEOTIDE SEQUENCE</scope>
    <source>
        <strain evidence="1">IBT 17514</strain>
    </source>
</reference>
<keyword evidence="2" id="KW-1185">Reference proteome</keyword>
<sequence>MASRMYAAQQLLRALESLHKAGIVHRDLNENNCMWGLPSLRGLNRTAKYQKLGRPLRQTIPFPESWKLGEMPESWKGLWNYPGYQDSWYGQCEGINPVENGELKARIARRRPDVDQEE</sequence>
<evidence type="ECO:0000313" key="2">
    <source>
        <dbReference type="Proteomes" id="UP001215712"/>
    </source>
</evidence>
<dbReference type="AlphaFoldDB" id="A0AAD6HXK1"/>
<dbReference type="InterPro" id="IPR011009">
    <property type="entry name" value="Kinase-like_dom_sf"/>
</dbReference>
<dbReference type="GO" id="GO:0016301">
    <property type="term" value="F:kinase activity"/>
    <property type="evidence" value="ECO:0007669"/>
    <property type="project" value="UniProtKB-KW"/>
</dbReference>
<keyword evidence="1" id="KW-0808">Transferase</keyword>
<dbReference type="Gene3D" id="1.10.510.10">
    <property type="entry name" value="Transferase(Phosphotransferase) domain 1"/>
    <property type="match status" value="1"/>
</dbReference>
<keyword evidence="1" id="KW-0418">Kinase</keyword>